<sequence>MADRVHPHTSPPASAESQPAPPPSEKPASPTGTYVIQIPKDQVYRVPPPENARRYANYNRRKTRRCGFCCCLCWLIGLLFIFLILLGIAAGVFYLVFRPKAPNYSIQTVSVKGMNLTSPSPSSAAAISPEFDVAVRANNGNDKIGIYYLKGSSVEMFYRDSRLCGGALPAFYQASNNVTVFKAVLKGDGVELAGSDRTALVNAVAKRSVPLTMKLRAPVKIKVGSVKTWKITVKVDCDVAVDQLTAKSKIVHKDCSYGLDLW</sequence>
<evidence type="ECO:0000256" key="1">
    <source>
        <dbReference type="ARBA" id="ARBA00004167"/>
    </source>
</evidence>
<dbReference type="PANTHER" id="PTHR31234">
    <property type="entry name" value="LATE EMBRYOGENESIS ABUNDANT (LEA) HYDROXYPROLINE-RICH GLYCOPROTEIN FAMILY"/>
    <property type="match status" value="1"/>
</dbReference>
<proteinExistence type="evidence at transcript level"/>
<keyword evidence="2 6" id="KW-0812">Transmembrane</keyword>
<keyword evidence="4 6" id="KW-0472">Membrane</keyword>
<organism evidence="8">
    <name type="scientific">Lotus japonicus</name>
    <name type="common">Lotus corniculatus var. japonicus</name>
    <dbReference type="NCBI Taxonomy" id="34305"/>
    <lineage>
        <taxon>Eukaryota</taxon>
        <taxon>Viridiplantae</taxon>
        <taxon>Streptophyta</taxon>
        <taxon>Embryophyta</taxon>
        <taxon>Tracheophyta</taxon>
        <taxon>Spermatophyta</taxon>
        <taxon>Magnoliopsida</taxon>
        <taxon>eudicotyledons</taxon>
        <taxon>Gunneridae</taxon>
        <taxon>Pentapetalae</taxon>
        <taxon>rosids</taxon>
        <taxon>fabids</taxon>
        <taxon>Fabales</taxon>
        <taxon>Fabaceae</taxon>
        <taxon>Papilionoideae</taxon>
        <taxon>50 kb inversion clade</taxon>
        <taxon>NPAAA clade</taxon>
        <taxon>Hologalegina</taxon>
        <taxon>robinioid clade</taxon>
        <taxon>Loteae</taxon>
        <taxon>Lotus</taxon>
    </lineage>
</organism>
<dbReference type="EMBL" id="AB907167">
    <property type="protein sequence ID" value="BAW87767.1"/>
    <property type="molecule type" value="mRNA"/>
</dbReference>
<dbReference type="InterPro" id="IPR004864">
    <property type="entry name" value="LEA_2"/>
</dbReference>
<protein>
    <submittedName>
        <fullName evidence="8">Avr9/Cf-9 rapidly elicited protein</fullName>
    </submittedName>
</protein>
<reference evidence="8" key="1">
    <citation type="submission" date="2014-01" db="EMBL/GenBank/DDBJ databases">
        <title>A late embryogenesis abundant family protein interacts with NFR1 and is involved in nodulation in Lotus japonicus.</title>
        <authorList>
            <person name="Yamazaki A."/>
            <person name="Shimoda Y."/>
            <person name="Hayashi M."/>
        </authorList>
    </citation>
    <scope>NUCLEOTIDE SEQUENCE</scope>
</reference>
<evidence type="ECO:0000256" key="3">
    <source>
        <dbReference type="ARBA" id="ARBA00022989"/>
    </source>
</evidence>
<evidence type="ECO:0000256" key="5">
    <source>
        <dbReference type="SAM" id="MobiDB-lite"/>
    </source>
</evidence>
<dbReference type="AlphaFoldDB" id="A0A1Q2T819"/>
<feature type="region of interest" description="Disordered" evidence="5">
    <location>
        <begin position="1"/>
        <end position="32"/>
    </location>
</feature>
<keyword evidence="3 6" id="KW-1133">Transmembrane helix</keyword>
<gene>
    <name evidence="8" type="primary">LjACRE76</name>
</gene>
<evidence type="ECO:0000256" key="4">
    <source>
        <dbReference type="ARBA" id="ARBA00023136"/>
    </source>
</evidence>
<evidence type="ECO:0000259" key="7">
    <source>
        <dbReference type="Pfam" id="PF03168"/>
    </source>
</evidence>
<feature type="domain" description="Late embryogenesis abundant protein LEA-2 subgroup" evidence="7">
    <location>
        <begin position="135"/>
        <end position="237"/>
    </location>
</feature>
<dbReference type="GO" id="GO:0098542">
    <property type="term" value="P:defense response to other organism"/>
    <property type="evidence" value="ECO:0007669"/>
    <property type="project" value="InterPro"/>
</dbReference>
<accession>A0A1Q2T819</accession>
<comment type="subcellular location">
    <subcellularLocation>
        <location evidence="1">Membrane</location>
        <topology evidence="1">Single-pass membrane protein</topology>
    </subcellularLocation>
</comment>
<dbReference type="OrthoDB" id="1849707at2759"/>
<feature type="transmembrane region" description="Helical" evidence="6">
    <location>
        <begin position="68"/>
        <end position="97"/>
    </location>
</feature>
<evidence type="ECO:0000256" key="6">
    <source>
        <dbReference type="SAM" id="Phobius"/>
    </source>
</evidence>
<evidence type="ECO:0000256" key="2">
    <source>
        <dbReference type="ARBA" id="ARBA00022692"/>
    </source>
</evidence>
<evidence type="ECO:0000313" key="8">
    <source>
        <dbReference type="EMBL" id="BAW87767.1"/>
    </source>
</evidence>
<dbReference type="Pfam" id="PF03168">
    <property type="entry name" value="LEA_2"/>
    <property type="match status" value="1"/>
</dbReference>
<dbReference type="PANTHER" id="PTHR31234:SF72">
    <property type="entry name" value="NDR1_HIN1-LIKE PROTEIN 6"/>
    <property type="match status" value="1"/>
</dbReference>
<dbReference type="GO" id="GO:0005886">
    <property type="term" value="C:plasma membrane"/>
    <property type="evidence" value="ECO:0007669"/>
    <property type="project" value="TreeGrafter"/>
</dbReference>
<dbReference type="InterPro" id="IPR044839">
    <property type="entry name" value="NDR1-like"/>
</dbReference>
<name>A0A1Q2T819_LOTJA</name>